<feature type="region of interest" description="Disordered" evidence="5">
    <location>
        <begin position="315"/>
        <end position="373"/>
    </location>
</feature>
<dbReference type="GO" id="GO:0016593">
    <property type="term" value="C:Cdc73/Paf1 complex"/>
    <property type="evidence" value="ECO:0007669"/>
    <property type="project" value="InterPro"/>
</dbReference>
<accession>A0A077ZE70</accession>
<reference evidence="6" key="1">
    <citation type="submission" date="2014-01" db="EMBL/GenBank/DDBJ databases">
        <authorList>
            <person name="Aslett M."/>
        </authorList>
    </citation>
    <scope>NUCLEOTIDE SEQUENCE</scope>
</reference>
<dbReference type="GO" id="GO:0006368">
    <property type="term" value="P:transcription elongation by RNA polymerase II"/>
    <property type="evidence" value="ECO:0007669"/>
    <property type="project" value="InterPro"/>
</dbReference>
<keyword evidence="7" id="KW-1185">Reference proteome</keyword>
<evidence type="ECO:0000256" key="4">
    <source>
        <dbReference type="ARBA" id="ARBA00023242"/>
    </source>
</evidence>
<dbReference type="GO" id="GO:0000993">
    <property type="term" value="F:RNA polymerase II complex binding"/>
    <property type="evidence" value="ECO:0007669"/>
    <property type="project" value="TreeGrafter"/>
</dbReference>
<comment type="similarity">
    <text evidence="2">Belongs to the PAF1 family.</text>
</comment>
<dbReference type="AlphaFoldDB" id="A0A077ZE70"/>
<evidence type="ECO:0000256" key="1">
    <source>
        <dbReference type="ARBA" id="ARBA00004123"/>
    </source>
</evidence>
<name>A0A077ZE70_TRITR</name>
<gene>
    <name evidence="6" type="ORF">TTRE_0000698101</name>
</gene>
<protein>
    <recommendedName>
        <fullName evidence="3">RNA polymerase II-associated factor 1 homolog</fullName>
    </recommendedName>
</protein>
<dbReference type="GO" id="GO:0003682">
    <property type="term" value="F:chromatin binding"/>
    <property type="evidence" value="ECO:0007669"/>
    <property type="project" value="TreeGrafter"/>
</dbReference>
<dbReference type="Proteomes" id="UP000030665">
    <property type="component" value="Unassembled WGS sequence"/>
</dbReference>
<dbReference type="InterPro" id="IPR007133">
    <property type="entry name" value="RNA_pol_II-assoc_Paf1"/>
</dbReference>
<dbReference type="Pfam" id="PF03985">
    <property type="entry name" value="Paf1"/>
    <property type="match status" value="2"/>
</dbReference>
<evidence type="ECO:0000313" key="7">
    <source>
        <dbReference type="Proteomes" id="UP000030665"/>
    </source>
</evidence>
<evidence type="ECO:0000256" key="3">
    <source>
        <dbReference type="ARBA" id="ARBA00020462"/>
    </source>
</evidence>
<reference evidence="6" key="2">
    <citation type="submission" date="2014-03" db="EMBL/GenBank/DDBJ databases">
        <title>The whipworm genome and dual-species transcriptomics of an intimate host-pathogen interaction.</title>
        <authorList>
            <person name="Foth B.J."/>
            <person name="Tsai I.J."/>
            <person name="Reid A.J."/>
            <person name="Bancroft A.J."/>
            <person name="Nichol S."/>
            <person name="Tracey A."/>
            <person name="Holroyd N."/>
            <person name="Cotton J.A."/>
            <person name="Stanley E.J."/>
            <person name="Zarowiecki M."/>
            <person name="Liu J.Z."/>
            <person name="Huckvale T."/>
            <person name="Cooper P.J."/>
            <person name="Grencis R.K."/>
            <person name="Berriman M."/>
        </authorList>
    </citation>
    <scope>NUCLEOTIDE SEQUENCE [LARGE SCALE GENOMIC DNA]</scope>
</reference>
<evidence type="ECO:0000256" key="5">
    <source>
        <dbReference type="SAM" id="MobiDB-lite"/>
    </source>
</evidence>
<organism evidence="6 7">
    <name type="scientific">Trichuris trichiura</name>
    <name type="common">Whipworm</name>
    <name type="synonym">Trichocephalus trichiurus</name>
    <dbReference type="NCBI Taxonomy" id="36087"/>
    <lineage>
        <taxon>Eukaryota</taxon>
        <taxon>Metazoa</taxon>
        <taxon>Ecdysozoa</taxon>
        <taxon>Nematoda</taxon>
        <taxon>Enoplea</taxon>
        <taxon>Dorylaimia</taxon>
        <taxon>Trichinellida</taxon>
        <taxon>Trichuridae</taxon>
        <taxon>Trichuris</taxon>
    </lineage>
</organism>
<dbReference type="OrthoDB" id="10260285at2759"/>
<keyword evidence="4" id="KW-0539">Nucleus</keyword>
<dbReference type="EMBL" id="HG806388">
    <property type="protein sequence ID" value="CDW58657.1"/>
    <property type="molecule type" value="Genomic_DNA"/>
</dbReference>
<dbReference type="STRING" id="36087.A0A077ZE70"/>
<evidence type="ECO:0000256" key="2">
    <source>
        <dbReference type="ARBA" id="ARBA00007560"/>
    </source>
</evidence>
<comment type="subcellular location">
    <subcellularLocation>
        <location evidence="1">Nucleus</location>
    </subcellularLocation>
</comment>
<evidence type="ECO:0000313" key="6">
    <source>
        <dbReference type="EMBL" id="CDW58657.1"/>
    </source>
</evidence>
<proteinExistence type="inferred from homology"/>
<dbReference type="PANTHER" id="PTHR23188">
    <property type="entry name" value="RNA POLYMERASE II-ASSOCIATED FACTOR 1 HOMOLOG"/>
    <property type="match status" value="1"/>
</dbReference>
<dbReference type="PANTHER" id="PTHR23188:SF12">
    <property type="entry name" value="RNA POLYMERASE II-ASSOCIATED FACTOR 1 HOMOLOG"/>
    <property type="match status" value="1"/>
</dbReference>
<sequence length="373" mass="43076">MESLRNGNNYSRNAGENASEHFVWPVKFGNTLPDVPFEAKFLPIPRNLNRYVGYKITNLERSFKYDVITDKDPPVLIDLVTLNSTPNDQKTEEGISDIDVQLLEDDCGTHRDRKRFNQKLHDIVSEVNQYQSKESQLAAIEKKFSEVRSIPRKHPCKASVFAVEVGGLFYLTFLVTSSISRGMMDENNEQFVAYLLPSNDALQRIKAGSLRMEYNKSKNKRFDYEFARQYNWHLRSKACTDYEANYCLTIRNGCAYYNELDTSVRLNRCALNKQNSKLSDLRVMVTFRQPNDQEIAAQEARMRILQLASDEDTELKQNDSCEPVEEESPKECNSDVSYEWGKDDNENEPVNYMNNTLHATEKESSPDPSCSWE</sequence>